<evidence type="ECO:0000313" key="2">
    <source>
        <dbReference type="EMBL" id="AUD03238.1"/>
    </source>
</evidence>
<protein>
    <submittedName>
        <fullName evidence="2">Uncharacterized protein</fullName>
    </submittedName>
</protein>
<dbReference type="AlphaFoldDB" id="A0A2K8Z0A2"/>
<organism evidence="2 3">
    <name type="scientific">Spirosoma pollinicola</name>
    <dbReference type="NCBI Taxonomy" id="2057025"/>
    <lineage>
        <taxon>Bacteria</taxon>
        <taxon>Pseudomonadati</taxon>
        <taxon>Bacteroidota</taxon>
        <taxon>Cytophagia</taxon>
        <taxon>Cytophagales</taxon>
        <taxon>Cytophagaceae</taxon>
        <taxon>Spirosoma</taxon>
    </lineage>
</organism>
<gene>
    <name evidence="2" type="ORF">CWM47_16175</name>
</gene>
<evidence type="ECO:0000256" key="1">
    <source>
        <dbReference type="SAM" id="Phobius"/>
    </source>
</evidence>
<feature type="transmembrane region" description="Helical" evidence="1">
    <location>
        <begin position="135"/>
        <end position="154"/>
    </location>
</feature>
<dbReference type="OrthoDB" id="959154at2"/>
<proteinExistence type="predicted"/>
<accession>A0A2K8Z0A2</accession>
<keyword evidence="3" id="KW-1185">Reference proteome</keyword>
<keyword evidence="1" id="KW-0812">Transmembrane</keyword>
<dbReference type="KEGG" id="spir:CWM47_16175"/>
<name>A0A2K8Z0A2_9BACT</name>
<keyword evidence="1" id="KW-0472">Membrane</keyword>
<reference evidence="2 3" key="1">
    <citation type="submission" date="2017-11" db="EMBL/GenBank/DDBJ databases">
        <title>Taxonomic description and genome sequences of Spirosoma HA7 sp. nov., isolated from pollen microhabitat of Corylus avellana.</title>
        <authorList>
            <person name="Ambika Manirajan B."/>
            <person name="Suarez C."/>
            <person name="Ratering S."/>
            <person name="Geissler-Plaum R."/>
            <person name="Cardinale M."/>
            <person name="Sylvia S."/>
        </authorList>
    </citation>
    <scope>NUCLEOTIDE SEQUENCE [LARGE SCALE GENOMIC DNA]</scope>
    <source>
        <strain evidence="2 3">HA7</strain>
    </source>
</reference>
<dbReference type="RefSeq" id="WP_100989257.1">
    <property type="nucleotide sequence ID" value="NZ_CP025096.1"/>
</dbReference>
<evidence type="ECO:0000313" key="3">
    <source>
        <dbReference type="Proteomes" id="UP000232883"/>
    </source>
</evidence>
<feature type="transmembrane region" description="Helical" evidence="1">
    <location>
        <begin position="88"/>
        <end position="107"/>
    </location>
</feature>
<sequence>MENKQEDSFKKLMQRVEPDKPGADFVNAIMKRVQVESELDPAKEAALIQLLQAHTLAEKPSTDFSRRVMNQLTVSPPKPLAPIIRPGVWYMMAASVLFIILSCVLLLPSGPVQPASSGLDHFLSGLAGTLDALPISYPLTIFAVSILVVVDYILRRNLIANY</sequence>
<dbReference type="Proteomes" id="UP000232883">
    <property type="component" value="Chromosome"/>
</dbReference>
<keyword evidence="1" id="KW-1133">Transmembrane helix</keyword>
<dbReference type="EMBL" id="CP025096">
    <property type="protein sequence ID" value="AUD03238.1"/>
    <property type="molecule type" value="Genomic_DNA"/>
</dbReference>